<dbReference type="PANTHER" id="PTHR35392">
    <property type="entry name" value="ZN(II)2CYS6 TRANSCRIPTION FACTOR (EUROFUNG)-RELATED-RELATED"/>
    <property type="match status" value="1"/>
</dbReference>
<dbReference type="GO" id="GO:0000981">
    <property type="term" value="F:DNA-binding transcription factor activity, RNA polymerase II-specific"/>
    <property type="evidence" value="ECO:0007669"/>
    <property type="project" value="InterPro"/>
</dbReference>
<evidence type="ECO:0000313" key="3">
    <source>
        <dbReference type="EMBL" id="KUJ10345.1"/>
    </source>
</evidence>
<dbReference type="AlphaFoldDB" id="A0A132BD39"/>
<sequence>MGRKPNFVILQYFDRGQKLNDSSNRYEHTCKSCGEHFPKGRSDRMTTHLGKCTALSPAERQKAVQACNNQQQLPDGVELRNGQLHLRGPTVDLPIAPRNWTPLETLAEASRQIGLSEKHDGPAGSGGRSSEPPRADRLELQEQYTLDNPPVSYEQRVQGRKFNEKLNRRESNHSLPPMSFHPQMVDSRSSSPNPNLAMAASSMAAAARFVNAMVDPQLLNEGTSAPEGLPGNPVEQTMTEATGAYSENPFQDSPVNQHNLWSILDMGNPYHEAETVDKGVENNELPRTTYTQIAMNPAAVAQHEFSAEYTNGERPQKHKVRGRFTAARRKEVQEVRKKGACIRCRMLKKPCSGESPCVTCASVESARLWKAPCVRTKLSEELEMYSSNLHVSLAYHETNRVKNLVSFRQSANSIEASQYPAEGIFATFNALYGQQMQTERNVDPDLGAAFNPSIIRILDENNDDLPSKLEAYMKRISPVFYANEQSHFMRVTLATAHALAMQKEDALLSRALELWSIVHILVDHEMSWTISERTDEEAEAGRGPLIDQVANGITFNVICLQLNAAAEKKAATICKSVLNDLERRLLQRTSDNAFETFLTAIVMLNCVEKSTWLYKSWEQESFQPRWPLDKTPEFYASQGDKLTNMLHMLLKMRSVPPKTFTQKDGLLASEAAPAQEYFEQLQLKFVDVLNAQANHSFDPSNPGCYELRFCSQLLLPSQ</sequence>
<evidence type="ECO:0008006" key="5">
    <source>
        <dbReference type="Google" id="ProtNLM"/>
    </source>
</evidence>
<dbReference type="InterPro" id="IPR052973">
    <property type="entry name" value="Fungal_sec-metab_reg_TF"/>
</dbReference>
<feature type="region of interest" description="Disordered" evidence="2">
    <location>
        <begin position="168"/>
        <end position="195"/>
    </location>
</feature>
<keyword evidence="4" id="KW-1185">Reference proteome</keyword>
<dbReference type="CDD" id="cd00067">
    <property type="entry name" value="GAL4"/>
    <property type="match status" value="1"/>
</dbReference>
<dbReference type="OrthoDB" id="5417895at2759"/>
<dbReference type="KEGG" id="psco:LY89DRAFT_710683"/>
<dbReference type="GeneID" id="28827574"/>
<reference evidence="3 4" key="1">
    <citation type="submission" date="2015-10" db="EMBL/GenBank/DDBJ databases">
        <title>Full genome of DAOMC 229536 Phialocephala scopiformis, a fungal endophyte of spruce producing the potent anti-insectan compound rugulosin.</title>
        <authorList>
            <consortium name="DOE Joint Genome Institute"/>
            <person name="Walker A.K."/>
            <person name="Frasz S.L."/>
            <person name="Seifert K.A."/>
            <person name="Miller J.D."/>
            <person name="Mondo S.J."/>
            <person name="Labutti K."/>
            <person name="Lipzen A."/>
            <person name="Dockter R."/>
            <person name="Kennedy M."/>
            <person name="Grigoriev I.V."/>
            <person name="Spatafora J.W."/>
        </authorList>
    </citation>
    <scope>NUCLEOTIDE SEQUENCE [LARGE SCALE GENOMIC DNA]</scope>
    <source>
        <strain evidence="3 4">CBS 120377</strain>
    </source>
</reference>
<dbReference type="Proteomes" id="UP000070700">
    <property type="component" value="Unassembled WGS sequence"/>
</dbReference>
<proteinExistence type="predicted"/>
<dbReference type="InterPro" id="IPR001138">
    <property type="entry name" value="Zn2Cys6_DnaBD"/>
</dbReference>
<dbReference type="InParanoid" id="A0A132BD39"/>
<accession>A0A132BD39</accession>
<organism evidence="3 4">
    <name type="scientific">Mollisia scopiformis</name>
    <name type="common">Conifer needle endophyte fungus</name>
    <name type="synonym">Phialocephala scopiformis</name>
    <dbReference type="NCBI Taxonomy" id="149040"/>
    <lineage>
        <taxon>Eukaryota</taxon>
        <taxon>Fungi</taxon>
        <taxon>Dikarya</taxon>
        <taxon>Ascomycota</taxon>
        <taxon>Pezizomycotina</taxon>
        <taxon>Leotiomycetes</taxon>
        <taxon>Helotiales</taxon>
        <taxon>Mollisiaceae</taxon>
        <taxon>Mollisia</taxon>
    </lineage>
</organism>
<protein>
    <recommendedName>
        <fullName evidence="5">Zn(2)-C6 fungal-type domain-containing protein</fullName>
    </recommendedName>
</protein>
<dbReference type="RefSeq" id="XP_018064700.1">
    <property type="nucleotide sequence ID" value="XM_018217848.1"/>
</dbReference>
<dbReference type="GO" id="GO:0008270">
    <property type="term" value="F:zinc ion binding"/>
    <property type="evidence" value="ECO:0007669"/>
    <property type="project" value="InterPro"/>
</dbReference>
<name>A0A132BD39_MOLSC</name>
<dbReference type="PANTHER" id="PTHR35392:SF2">
    <property type="entry name" value="ZN(II)2CYS6 TRANSCRIPTION FACTOR (EUROFUNG)"/>
    <property type="match status" value="1"/>
</dbReference>
<evidence type="ECO:0000313" key="4">
    <source>
        <dbReference type="Proteomes" id="UP000070700"/>
    </source>
</evidence>
<evidence type="ECO:0000256" key="1">
    <source>
        <dbReference type="ARBA" id="ARBA00023242"/>
    </source>
</evidence>
<gene>
    <name evidence="3" type="ORF">LY89DRAFT_710683</name>
</gene>
<keyword evidence="1" id="KW-0539">Nucleus</keyword>
<evidence type="ECO:0000256" key="2">
    <source>
        <dbReference type="SAM" id="MobiDB-lite"/>
    </source>
</evidence>
<dbReference type="EMBL" id="KQ947429">
    <property type="protein sequence ID" value="KUJ10345.1"/>
    <property type="molecule type" value="Genomic_DNA"/>
</dbReference>
<feature type="region of interest" description="Disordered" evidence="2">
    <location>
        <begin position="116"/>
        <end position="135"/>
    </location>
</feature>